<dbReference type="EMBL" id="CP034159">
    <property type="protein sequence ID" value="AZI33866.1"/>
    <property type="molecule type" value="Genomic_DNA"/>
</dbReference>
<evidence type="ECO:0000313" key="3">
    <source>
        <dbReference type="Proteomes" id="UP000270185"/>
    </source>
</evidence>
<evidence type="ECO:0000313" key="2">
    <source>
        <dbReference type="EMBL" id="AZI33866.1"/>
    </source>
</evidence>
<protein>
    <submittedName>
        <fullName evidence="2">PA2169 family four-helix-bundle protein</fullName>
    </submittedName>
</protein>
<dbReference type="KEGG" id="ccas:EIB73_12025"/>
<organism evidence="2 3">
    <name type="scientific">Kaistella carnis</name>
    <dbReference type="NCBI Taxonomy" id="1241979"/>
    <lineage>
        <taxon>Bacteria</taxon>
        <taxon>Pseudomonadati</taxon>
        <taxon>Bacteroidota</taxon>
        <taxon>Flavobacteriia</taxon>
        <taxon>Flavobacteriales</taxon>
        <taxon>Weeksellaceae</taxon>
        <taxon>Chryseobacterium group</taxon>
        <taxon>Kaistella</taxon>
    </lineage>
</organism>
<gene>
    <name evidence="2" type="ORF">EIB73_12025</name>
</gene>
<dbReference type="InterPro" id="IPR019052">
    <property type="entry name" value="DUF2383"/>
</dbReference>
<proteinExistence type="predicted"/>
<keyword evidence="3" id="KW-1185">Reference proteome</keyword>
<name>A0A3G8XZW2_9FLAO</name>
<feature type="domain" description="DUF2383" evidence="1">
    <location>
        <begin position="6"/>
        <end position="115"/>
    </location>
</feature>
<dbReference type="Gene3D" id="1.20.1260.10">
    <property type="match status" value="1"/>
</dbReference>
<evidence type="ECO:0000259" key="1">
    <source>
        <dbReference type="Pfam" id="PF09537"/>
    </source>
</evidence>
<dbReference type="InterPro" id="IPR011971">
    <property type="entry name" value="CHP02284"/>
</dbReference>
<dbReference type="InterPro" id="IPR012347">
    <property type="entry name" value="Ferritin-like"/>
</dbReference>
<accession>A0A3G8XZW2</accession>
<dbReference type="OrthoDB" id="282393at2"/>
<dbReference type="Pfam" id="PF09537">
    <property type="entry name" value="DUF2383"/>
    <property type="match status" value="1"/>
</dbReference>
<dbReference type="NCBIfam" id="TIGR02284">
    <property type="entry name" value="PA2169 family four-helix-bundle protein"/>
    <property type="match status" value="1"/>
</dbReference>
<dbReference type="RefSeq" id="WP_125025505.1">
    <property type="nucleotide sequence ID" value="NZ_CP034159.1"/>
</dbReference>
<dbReference type="AlphaFoldDB" id="A0A3G8XZW2"/>
<reference evidence="3" key="1">
    <citation type="submission" date="2018-11" db="EMBL/GenBank/DDBJ databases">
        <title>Proposal to divide the Flavobacteriaceae and reorganize its genera based on Amino Acid Identity values calculated from whole genome sequences.</title>
        <authorList>
            <person name="Nicholson A.C."/>
            <person name="Gulvik C.A."/>
            <person name="Whitney A.M."/>
            <person name="Humrighouse B.W."/>
            <person name="Bell M."/>
            <person name="Holmes B."/>
            <person name="Steigerwalt A.G."/>
            <person name="Villarma A."/>
            <person name="Sheth M."/>
            <person name="Batra D."/>
            <person name="Pryor J."/>
            <person name="Bernardet J.-F."/>
            <person name="Hugo C."/>
            <person name="Kampfer P."/>
            <person name="Newman J.D."/>
            <person name="McQuiston J.R."/>
        </authorList>
    </citation>
    <scope>NUCLEOTIDE SEQUENCE [LARGE SCALE GENOMIC DNA]</scope>
    <source>
        <strain evidence="3">G0081</strain>
    </source>
</reference>
<sequence>MENGKTIDVLNNLLQIINDRIEGFKDVNVEMIESHSNLKEEYDCMVQNSYKMRTELSSLIEERGGDLKNTTTFAGGLHRAWIDVKNSFTFDKSESTLQNVIFGEDAAVKAYEKALGSGDLCAESSKIVQDQLQELKSSYHKFVGMEEEL</sequence>
<dbReference type="Proteomes" id="UP000270185">
    <property type="component" value="Chromosome"/>
</dbReference>